<proteinExistence type="predicted"/>
<dbReference type="EMBL" id="FNHL01000002">
    <property type="protein sequence ID" value="SDM55449.1"/>
    <property type="molecule type" value="Genomic_DNA"/>
</dbReference>
<evidence type="ECO:0000313" key="1">
    <source>
        <dbReference type="EMBL" id="SDM55449.1"/>
    </source>
</evidence>
<protein>
    <submittedName>
        <fullName evidence="1">Uncharacterized protein</fullName>
    </submittedName>
</protein>
<organism evidence="1 2">
    <name type="scientific">Halogranum gelatinilyticum</name>
    <dbReference type="NCBI Taxonomy" id="660521"/>
    <lineage>
        <taxon>Archaea</taxon>
        <taxon>Methanobacteriati</taxon>
        <taxon>Methanobacteriota</taxon>
        <taxon>Stenosarchaea group</taxon>
        <taxon>Halobacteria</taxon>
        <taxon>Halobacteriales</taxon>
        <taxon>Haloferacaceae</taxon>
    </lineage>
</organism>
<name>A0A1G9U649_9EURY</name>
<evidence type="ECO:0000313" key="2">
    <source>
        <dbReference type="Proteomes" id="UP000199451"/>
    </source>
</evidence>
<dbReference type="AlphaFoldDB" id="A0A1G9U649"/>
<dbReference type="RefSeq" id="WP_280140448.1">
    <property type="nucleotide sequence ID" value="NZ_FNHL01000002.1"/>
</dbReference>
<accession>A0A1G9U649</accession>
<gene>
    <name evidence="1" type="ORF">SAMN04487949_2059</name>
</gene>
<sequence length="40" mass="4567">MTQTTTRCTAIYCSDGWLELREETNPDGWMATDTPVDIDE</sequence>
<reference evidence="2" key="1">
    <citation type="submission" date="2016-10" db="EMBL/GenBank/DDBJ databases">
        <authorList>
            <person name="Varghese N."/>
            <person name="Submissions S."/>
        </authorList>
    </citation>
    <scope>NUCLEOTIDE SEQUENCE [LARGE SCALE GENOMIC DNA]</scope>
    <source>
        <strain evidence="2">CGMCC 1.10119</strain>
    </source>
</reference>
<dbReference type="STRING" id="660521.SAMN04487949_2059"/>
<keyword evidence="2" id="KW-1185">Reference proteome</keyword>
<dbReference type="Proteomes" id="UP000199451">
    <property type="component" value="Unassembled WGS sequence"/>
</dbReference>